<evidence type="ECO:0000313" key="2">
    <source>
        <dbReference type="EMBL" id="CAD8094546.1"/>
    </source>
</evidence>
<keyword evidence="3" id="KW-1185">Reference proteome</keyword>
<gene>
    <name evidence="2" type="ORF">PPRIM_AZ9-3.1.T0960074</name>
</gene>
<comment type="caution">
    <text evidence="2">The sequence shown here is derived from an EMBL/GenBank/DDBJ whole genome shotgun (WGS) entry which is preliminary data.</text>
</comment>
<name>A0A8S1NX58_PARPR</name>
<evidence type="ECO:0000256" key="1">
    <source>
        <dbReference type="SAM" id="MobiDB-lite"/>
    </source>
</evidence>
<evidence type="ECO:0000313" key="3">
    <source>
        <dbReference type="Proteomes" id="UP000688137"/>
    </source>
</evidence>
<feature type="compositionally biased region" description="Basic and acidic residues" evidence="1">
    <location>
        <begin position="343"/>
        <end position="357"/>
    </location>
</feature>
<protein>
    <submittedName>
        <fullName evidence="2">Uncharacterized protein</fullName>
    </submittedName>
</protein>
<dbReference type="AlphaFoldDB" id="A0A8S1NX58"/>
<accession>A0A8S1NX58</accession>
<organism evidence="2 3">
    <name type="scientific">Paramecium primaurelia</name>
    <dbReference type="NCBI Taxonomy" id="5886"/>
    <lineage>
        <taxon>Eukaryota</taxon>
        <taxon>Sar</taxon>
        <taxon>Alveolata</taxon>
        <taxon>Ciliophora</taxon>
        <taxon>Intramacronucleata</taxon>
        <taxon>Oligohymenophorea</taxon>
        <taxon>Peniculida</taxon>
        <taxon>Parameciidae</taxon>
        <taxon>Paramecium</taxon>
    </lineage>
</organism>
<reference evidence="2" key="1">
    <citation type="submission" date="2021-01" db="EMBL/GenBank/DDBJ databases">
        <authorList>
            <consortium name="Genoscope - CEA"/>
            <person name="William W."/>
        </authorList>
    </citation>
    <scope>NUCLEOTIDE SEQUENCE</scope>
</reference>
<dbReference type="OMA" id="FKQKAND"/>
<proteinExistence type="predicted"/>
<feature type="region of interest" description="Disordered" evidence="1">
    <location>
        <begin position="335"/>
        <end position="357"/>
    </location>
</feature>
<dbReference type="Proteomes" id="UP000688137">
    <property type="component" value="Unassembled WGS sequence"/>
</dbReference>
<sequence length="457" mass="54264">MTQNLKFHKLNNALPNIQISQHTKIQQDYQDGCSTDRVINLVNKVKAKLKLVNNTPDARFNRQLQQFRILDTFVDTKTKLKKMNILNNRDLIESVKNYLIRRKIARQLGQEEADLEKIYEQYEVKFETEFDKAFLDSDCFLDLGLVKAPINKTKVLSQEKLQDFGKRAISQFQTSSEQMSSRDQVTKSQYDQNQFYYYVEDHIEQLKKEKEETENFIQKLGKTTKSTTHSGRGDEKRSTLIQQQKITQIDYDKELLKIVLQYGIDLNSTEYLEEEIYSAFKQKANDFIKSKINEAKVRHNHNIEEDQLKNKYQIRPQKKRISSMFEQQFFNFSKNYPPSKSRYQPESKEHTLTSGDRKSQILQERMDNKKEKTLLLSQFNLKSKRIINMCNKDEQKLLYNEFIKDIQLMNLYLDEAITRTNFNRKLSQLGFTKEDQFLIKKQIVLPGSSIRNHYDNQ</sequence>
<dbReference type="EMBL" id="CAJJDM010000099">
    <property type="protein sequence ID" value="CAD8094546.1"/>
    <property type="molecule type" value="Genomic_DNA"/>
</dbReference>